<dbReference type="InterPro" id="IPR000644">
    <property type="entry name" value="CBS_dom"/>
</dbReference>
<sequence>MNDMPLWAQIALLCTLLFLSGFFSIVETSMMAINKYRLQALAEQGVRSAILAKKLLDRTDQLLSTLLLSNNLLNTAATTVVTSLTISWYGNNQIALSIATGLVAFAIIIFSEITPKVIGAAYPEKVALPASYPIAFFVRLFTPFVWIINIFVNGLIRRLGLSSTQTEQNSLNLNELRSLVLESGHFLPHKPRAILMNLFELERLTVDDVMTPRMRMEHLDVSRDEDELGHQISTAHHNKLPVIEDDWRKVVGILHVRRALSLFYAEEFDKAELTRLLHPAYFIPSGTPVTLQLQNFQENKERLGLVVDEYGEVLGLITPEDILEELIGEFTSHAPTAQGLNSGNSQSEQVITVDGYTDLRDLNRRYKLDLPQDGPRTLNGLLLEILQDIPETGLSVKVGGTIIEIVQVADRSVKTAKIFKKDPDASA</sequence>
<dbReference type="PROSITE" id="PS51371">
    <property type="entry name" value="CBS"/>
    <property type="match status" value="1"/>
</dbReference>
<feature type="domain" description="CBS" evidence="12">
    <location>
        <begin position="273"/>
        <end position="332"/>
    </location>
</feature>
<dbReference type="Proteomes" id="UP001156664">
    <property type="component" value="Unassembled WGS sequence"/>
</dbReference>
<dbReference type="EMBL" id="BSOJ01000012">
    <property type="protein sequence ID" value="GLR26089.1"/>
    <property type="molecule type" value="Genomic_DNA"/>
</dbReference>
<dbReference type="InterPro" id="IPR046342">
    <property type="entry name" value="CBS_dom_sf"/>
</dbReference>
<evidence type="ECO:0000256" key="10">
    <source>
        <dbReference type="PROSITE-ProRule" id="PRU01193"/>
    </source>
</evidence>
<evidence type="ECO:0000256" key="1">
    <source>
        <dbReference type="ARBA" id="ARBA00004651"/>
    </source>
</evidence>
<evidence type="ECO:0000256" key="7">
    <source>
        <dbReference type="ARBA" id="ARBA00023122"/>
    </source>
</evidence>
<dbReference type="PANTHER" id="PTHR22777:SF32">
    <property type="entry name" value="UPF0053 INNER MEMBRANE PROTEIN YFJD"/>
    <property type="match status" value="1"/>
</dbReference>
<feature type="transmembrane region" description="Helical" evidence="11">
    <location>
        <begin position="6"/>
        <end position="26"/>
    </location>
</feature>
<dbReference type="InterPro" id="IPR002550">
    <property type="entry name" value="CNNM"/>
</dbReference>
<evidence type="ECO:0000256" key="5">
    <source>
        <dbReference type="ARBA" id="ARBA00022737"/>
    </source>
</evidence>
<evidence type="ECO:0000313" key="14">
    <source>
        <dbReference type="EMBL" id="GLR26089.1"/>
    </source>
</evidence>
<dbReference type="InterPro" id="IPR016169">
    <property type="entry name" value="FAD-bd_PCMH_sub2"/>
</dbReference>
<dbReference type="CDD" id="cd04590">
    <property type="entry name" value="CBS_pair_CorC_HlyC_assoc"/>
    <property type="match status" value="1"/>
</dbReference>
<keyword evidence="5" id="KW-0677">Repeat</keyword>
<keyword evidence="15" id="KW-1185">Reference proteome</keyword>
<gene>
    <name evidence="14" type="ORF">GCM10007875_11770</name>
</gene>
<comment type="subcellular location">
    <subcellularLocation>
        <location evidence="1">Cell membrane</location>
        <topology evidence="1">Multi-pass membrane protein</topology>
    </subcellularLocation>
</comment>
<comment type="caution">
    <text evidence="14">The sequence shown here is derived from an EMBL/GenBank/DDBJ whole genome shotgun (WGS) entry which is preliminary data.</text>
</comment>
<evidence type="ECO:0000256" key="3">
    <source>
        <dbReference type="ARBA" id="ARBA00022475"/>
    </source>
</evidence>
<keyword evidence="8 10" id="KW-0472">Membrane</keyword>
<accession>A0ABQ5YTH6</accession>
<dbReference type="Pfam" id="PF00571">
    <property type="entry name" value="CBS"/>
    <property type="match status" value="1"/>
</dbReference>
<dbReference type="InterPro" id="IPR036318">
    <property type="entry name" value="FAD-bd_PCMH-like_sf"/>
</dbReference>
<dbReference type="Gene3D" id="3.30.465.10">
    <property type="match status" value="1"/>
</dbReference>
<keyword evidence="4 10" id="KW-0812">Transmembrane</keyword>
<feature type="domain" description="CNNM transmembrane" evidence="13">
    <location>
        <begin position="2"/>
        <end position="196"/>
    </location>
</feature>
<dbReference type="SUPFAM" id="SSF54631">
    <property type="entry name" value="CBS-domain pair"/>
    <property type="match status" value="1"/>
</dbReference>
<dbReference type="Pfam" id="PF01595">
    <property type="entry name" value="CNNM"/>
    <property type="match status" value="1"/>
</dbReference>
<keyword evidence="6 10" id="KW-1133">Transmembrane helix</keyword>
<name>A0ABQ5YTH6_9BURK</name>
<dbReference type="InterPro" id="IPR005170">
    <property type="entry name" value="Transptr-assoc_dom"/>
</dbReference>
<evidence type="ECO:0000259" key="13">
    <source>
        <dbReference type="PROSITE" id="PS51846"/>
    </source>
</evidence>
<evidence type="ECO:0000256" key="2">
    <source>
        <dbReference type="ARBA" id="ARBA00006337"/>
    </source>
</evidence>
<evidence type="ECO:0008006" key="16">
    <source>
        <dbReference type="Google" id="ProtNLM"/>
    </source>
</evidence>
<dbReference type="SMART" id="SM01091">
    <property type="entry name" value="CorC_HlyC"/>
    <property type="match status" value="1"/>
</dbReference>
<comment type="similarity">
    <text evidence="2">Belongs to the UPF0053 family.</text>
</comment>
<evidence type="ECO:0000259" key="12">
    <source>
        <dbReference type="PROSITE" id="PS51371"/>
    </source>
</evidence>
<dbReference type="PANTHER" id="PTHR22777">
    <property type="entry name" value="HEMOLYSIN-RELATED"/>
    <property type="match status" value="1"/>
</dbReference>
<feature type="transmembrane region" description="Helical" evidence="11">
    <location>
        <begin position="134"/>
        <end position="156"/>
    </location>
</feature>
<protein>
    <recommendedName>
        <fullName evidence="16">Magnesium and cobalt efflux protein CorC</fullName>
    </recommendedName>
</protein>
<organism evidence="14 15">
    <name type="scientific">Limnobacter litoralis</name>
    <dbReference type="NCBI Taxonomy" id="481366"/>
    <lineage>
        <taxon>Bacteria</taxon>
        <taxon>Pseudomonadati</taxon>
        <taxon>Pseudomonadota</taxon>
        <taxon>Betaproteobacteria</taxon>
        <taxon>Burkholderiales</taxon>
        <taxon>Burkholderiaceae</taxon>
        <taxon>Limnobacter</taxon>
    </lineage>
</organism>
<feature type="transmembrane region" description="Helical" evidence="11">
    <location>
        <begin position="94"/>
        <end position="114"/>
    </location>
</feature>
<evidence type="ECO:0000256" key="9">
    <source>
        <dbReference type="PROSITE-ProRule" id="PRU00703"/>
    </source>
</evidence>
<evidence type="ECO:0000256" key="8">
    <source>
        <dbReference type="ARBA" id="ARBA00023136"/>
    </source>
</evidence>
<keyword evidence="3" id="KW-1003">Cell membrane</keyword>
<dbReference type="PROSITE" id="PS51846">
    <property type="entry name" value="CNNM"/>
    <property type="match status" value="1"/>
</dbReference>
<evidence type="ECO:0000256" key="6">
    <source>
        <dbReference type="ARBA" id="ARBA00022989"/>
    </source>
</evidence>
<evidence type="ECO:0000256" key="4">
    <source>
        <dbReference type="ARBA" id="ARBA00022692"/>
    </source>
</evidence>
<keyword evidence="7 9" id="KW-0129">CBS domain</keyword>
<dbReference type="InterPro" id="IPR044751">
    <property type="entry name" value="Ion_transp-like_CBS"/>
</dbReference>
<evidence type="ECO:0000313" key="15">
    <source>
        <dbReference type="Proteomes" id="UP001156664"/>
    </source>
</evidence>
<dbReference type="SUPFAM" id="SSF56176">
    <property type="entry name" value="FAD-binding/transporter-associated domain-like"/>
    <property type="match status" value="1"/>
</dbReference>
<evidence type="ECO:0000256" key="11">
    <source>
        <dbReference type="SAM" id="Phobius"/>
    </source>
</evidence>
<dbReference type="Pfam" id="PF03471">
    <property type="entry name" value="CorC_HlyC"/>
    <property type="match status" value="1"/>
</dbReference>
<proteinExistence type="inferred from homology"/>
<dbReference type="Gene3D" id="3.10.580.10">
    <property type="entry name" value="CBS-domain"/>
    <property type="match status" value="1"/>
</dbReference>
<reference evidence="15" key="1">
    <citation type="journal article" date="2019" name="Int. J. Syst. Evol. Microbiol.">
        <title>The Global Catalogue of Microorganisms (GCM) 10K type strain sequencing project: providing services to taxonomists for standard genome sequencing and annotation.</title>
        <authorList>
            <consortium name="The Broad Institute Genomics Platform"/>
            <consortium name="The Broad Institute Genome Sequencing Center for Infectious Disease"/>
            <person name="Wu L."/>
            <person name="Ma J."/>
        </authorList>
    </citation>
    <scope>NUCLEOTIDE SEQUENCE [LARGE SCALE GENOMIC DNA]</scope>
    <source>
        <strain evidence="15">NBRC 105857</strain>
    </source>
</reference>